<gene>
    <name evidence="2" type="ORF">K450DRAFT_217307</name>
</gene>
<protein>
    <recommendedName>
        <fullName evidence="1">Tyrosine specific protein phosphatases domain-containing protein</fullName>
    </recommendedName>
</protein>
<evidence type="ECO:0000313" key="2">
    <source>
        <dbReference type="EMBL" id="KAI8584651.1"/>
    </source>
</evidence>
<dbReference type="Gene3D" id="3.90.190.10">
    <property type="entry name" value="Protein tyrosine phosphatase superfamily"/>
    <property type="match status" value="1"/>
</dbReference>
<dbReference type="EMBL" id="MU620892">
    <property type="protein sequence ID" value="KAI8584651.1"/>
    <property type="molecule type" value="Genomic_DNA"/>
</dbReference>
<dbReference type="InterPro" id="IPR026893">
    <property type="entry name" value="Tyr/Ser_Pase_IphP-type"/>
</dbReference>
<dbReference type="Gene3D" id="3.40.50.1820">
    <property type="entry name" value="alpha/beta hydrolase"/>
    <property type="match status" value="1"/>
</dbReference>
<dbReference type="InterPro" id="IPR000387">
    <property type="entry name" value="Tyr_Pase_dom"/>
</dbReference>
<dbReference type="RefSeq" id="XP_051449655.1">
    <property type="nucleotide sequence ID" value="XM_051585030.1"/>
</dbReference>
<dbReference type="GeneID" id="75910380"/>
<dbReference type="InterPro" id="IPR029021">
    <property type="entry name" value="Prot-tyrosine_phosphatase-like"/>
</dbReference>
<dbReference type="AlphaFoldDB" id="A0AAD5EKI0"/>
<dbReference type="PROSITE" id="PS00383">
    <property type="entry name" value="TYR_PHOSPHATASE_1"/>
    <property type="match status" value="1"/>
</dbReference>
<dbReference type="Proteomes" id="UP001206595">
    <property type="component" value="Unassembled WGS sequence"/>
</dbReference>
<dbReference type="SUPFAM" id="SSF52799">
    <property type="entry name" value="(Phosphotyrosine protein) phosphatases II"/>
    <property type="match status" value="1"/>
</dbReference>
<dbReference type="PROSITE" id="PS50056">
    <property type="entry name" value="TYR_PHOSPHATASE_2"/>
    <property type="match status" value="1"/>
</dbReference>
<dbReference type="InterPro" id="IPR022742">
    <property type="entry name" value="Hydrolase_4"/>
</dbReference>
<dbReference type="SUPFAM" id="SSF53474">
    <property type="entry name" value="alpha/beta-Hydrolases"/>
    <property type="match status" value="1"/>
</dbReference>
<reference evidence="2" key="1">
    <citation type="submission" date="2021-06" db="EMBL/GenBank/DDBJ databases">
        <authorList>
            <consortium name="DOE Joint Genome Institute"/>
            <person name="Mondo S.J."/>
            <person name="Amses K.R."/>
            <person name="Simmons D.R."/>
            <person name="Longcore J.E."/>
            <person name="Seto K."/>
            <person name="Alves G.H."/>
            <person name="Bonds A.E."/>
            <person name="Quandt C.A."/>
            <person name="Davis W.J."/>
            <person name="Chang Y."/>
            <person name="Letcher P.M."/>
            <person name="Powell M.J."/>
            <person name="Kuo A."/>
            <person name="Labutti K."/>
            <person name="Pangilinan J."/>
            <person name="Andreopoulos W."/>
            <person name="Tritt A."/>
            <person name="Riley R."/>
            <person name="Hundley H."/>
            <person name="Johnson J."/>
            <person name="Lipzen A."/>
            <person name="Barry K."/>
            <person name="Berbee M.L."/>
            <person name="Buchler N.E."/>
            <person name="Grigoriev I.V."/>
            <person name="Spatafora J.W."/>
            <person name="Stajich J.E."/>
            <person name="James T.Y."/>
        </authorList>
    </citation>
    <scope>NUCLEOTIDE SEQUENCE</scope>
    <source>
        <strain evidence="2">AG</strain>
    </source>
</reference>
<dbReference type="InterPro" id="IPR029058">
    <property type="entry name" value="AB_hydrolase_fold"/>
</dbReference>
<evidence type="ECO:0000313" key="3">
    <source>
        <dbReference type="Proteomes" id="UP001206595"/>
    </source>
</evidence>
<dbReference type="InterPro" id="IPR016130">
    <property type="entry name" value="Tyr_Pase_AS"/>
</dbReference>
<sequence length="537" mass="61357">MTTITITNQLNEKIVGTFESRPESVVDGCPPRLVLIVHGVMGHKNYLFQRLLAEKLPYESFRFDFRGNGDSDGTTRFGNINDDVEDIKTVTSYFENKGYQIYAIVGHSRGSVASFRYASTCRVPVPHLVNVAGRYRMNLIRGRQTKEQTQSLKEKGFYKWTIRRRGTFEDIIVKEADVQEFIDFDSSHVNKLSKATSVLTCHGVEDFIVPVHDAAIYSNIIPTHTLKLFPKADHNFKGCYQELVDTILRYFKVHENEAARAWSLGLTKSLTIPRWIDVEGVMNFRDIGGWDVKGGNGYIRERMVFRCGHLSNMTDNGEETLKSLGITAAFDFRSTQEIEQYGVMREISGIDRYHSPVFLDEDYSPAAIAVRWQGYFAGPTGFPHAYRTMLQSGPQVFERIFRYLIANPRSPFIIHCTAGKDRTGVFVMLLLGLCGVDDEVIAREYELTNLGWWESEEQLAKKAKLLDRSIDDLKIVMSAPYVGMKETIAMVRHEYGSIESYVRDKCHLSDADIATIRRIMIVPIRREEKQLYRAAKL</sequence>
<keyword evidence="3" id="KW-1185">Reference proteome</keyword>
<feature type="domain" description="Tyrosine specific protein phosphatases" evidence="1">
    <location>
        <begin position="395"/>
        <end position="460"/>
    </location>
</feature>
<accession>A0AAD5EKI0</accession>
<dbReference type="GO" id="GO:0004721">
    <property type="term" value="F:phosphoprotein phosphatase activity"/>
    <property type="evidence" value="ECO:0007669"/>
    <property type="project" value="InterPro"/>
</dbReference>
<name>A0AAD5EKI0_UMBRA</name>
<evidence type="ECO:0000259" key="1">
    <source>
        <dbReference type="PROSITE" id="PS50056"/>
    </source>
</evidence>
<reference evidence="2" key="2">
    <citation type="journal article" date="2022" name="Proc. Natl. Acad. Sci. U.S.A.">
        <title>Diploid-dominant life cycles characterize the early evolution of Fungi.</title>
        <authorList>
            <person name="Amses K.R."/>
            <person name="Simmons D.R."/>
            <person name="Longcore J.E."/>
            <person name="Mondo S.J."/>
            <person name="Seto K."/>
            <person name="Jeronimo G.H."/>
            <person name="Bonds A.E."/>
            <person name="Quandt C.A."/>
            <person name="Davis W.J."/>
            <person name="Chang Y."/>
            <person name="Federici B.A."/>
            <person name="Kuo A."/>
            <person name="LaButti K."/>
            <person name="Pangilinan J."/>
            <person name="Andreopoulos W."/>
            <person name="Tritt A."/>
            <person name="Riley R."/>
            <person name="Hundley H."/>
            <person name="Johnson J."/>
            <person name="Lipzen A."/>
            <person name="Barry K."/>
            <person name="Lang B.F."/>
            <person name="Cuomo C.A."/>
            <person name="Buchler N.E."/>
            <person name="Grigoriev I.V."/>
            <person name="Spatafora J.W."/>
            <person name="Stajich J.E."/>
            <person name="James T.Y."/>
        </authorList>
    </citation>
    <scope>NUCLEOTIDE SEQUENCE</scope>
    <source>
        <strain evidence="2">AG</strain>
    </source>
</reference>
<organism evidence="2 3">
    <name type="scientific">Umbelopsis ramanniana AG</name>
    <dbReference type="NCBI Taxonomy" id="1314678"/>
    <lineage>
        <taxon>Eukaryota</taxon>
        <taxon>Fungi</taxon>
        <taxon>Fungi incertae sedis</taxon>
        <taxon>Mucoromycota</taxon>
        <taxon>Mucoromycotina</taxon>
        <taxon>Umbelopsidomycetes</taxon>
        <taxon>Umbelopsidales</taxon>
        <taxon>Umbelopsidaceae</taxon>
        <taxon>Umbelopsis</taxon>
    </lineage>
</organism>
<proteinExistence type="predicted"/>
<dbReference type="PANTHER" id="PTHR42886">
    <property type="entry name" value="RE40534P-RELATED"/>
    <property type="match status" value="1"/>
</dbReference>
<dbReference type="Pfam" id="PF12146">
    <property type="entry name" value="Hydrolase_4"/>
    <property type="match status" value="1"/>
</dbReference>
<comment type="caution">
    <text evidence="2">The sequence shown here is derived from an EMBL/GenBank/DDBJ whole genome shotgun (WGS) entry which is preliminary data.</text>
</comment>
<dbReference type="PANTHER" id="PTHR42886:SF53">
    <property type="entry name" value="ALPHA_BETA-HYDROLASES SUPERFAMILY PROTEIN"/>
    <property type="match status" value="1"/>
</dbReference>
<dbReference type="Pfam" id="PF13350">
    <property type="entry name" value="Y_phosphatase3"/>
    <property type="match status" value="1"/>
</dbReference>